<feature type="signal peptide" evidence="1">
    <location>
        <begin position="1"/>
        <end position="26"/>
    </location>
</feature>
<keyword evidence="3" id="KW-1185">Reference proteome</keyword>
<name>A0A7J8Y7X3_GOSAI</name>
<accession>A0A7J8Y7X3</accession>
<evidence type="ECO:0000256" key="1">
    <source>
        <dbReference type="SAM" id="SignalP"/>
    </source>
</evidence>
<proteinExistence type="predicted"/>
<dbReference type="EMBL" id="JABFAA010000011">
    <property type="protein sequence ID" value="MBA0695691.1"/>
    <property type="molecule type" value="Genomic_DNA"/>
</dbReference>
<keyword evidence="1" id="KW-0732">Signal</keyword>
<gene>
    <name evidence="2" type="ORF">Goari_002301</name>
</gene>
<evidence type="ECO:0000313" key="3">
    <source>
        <dbReference type="Proteomes" id="UP000593577"/>
    </source>
</evidence>
<comment type="caution">
    <text evidence="2">The sequence shown here is derived from an EMBL/GenBank/DDBJ whole genome shotgun (WGS) entry which is preliminary data.</text>
</comment>
<dbReference type="AlphaFoldDB" id="A0A7J8Y7X3"/>
<organism evidence="2 3">
    <name type="scientific">Gossypium aridum</name>
    <name type="common">American cotton</name>
    <name type="synonym">Erioxylum aridum</name>
    <dbReference type="NCBI Taxonomy" id="34290"/>
    <lineage>
        <taxon>Eukaryota</taxon>
        <taxon>Viridiplantae</taxon>
        <taxon>Streptophyta</taxon>
        <taxon>Embryophyta</taxon>
        <taxon>Tracheophyta</taxon>
        <taxon>Spermatophyta</taxon>
        <taxon>Magnoliopsida</taxon>
        <taxon>eudicotyledons</taxon>
        <taxon>Gunneridae</taxon>
        <taxon>Pentapetalae</taxon>
        <taxon>rosids</taxon>
        <taxon>malvids</taxon>
        <taxon>Malvales</taxon>
        <taxon>Malvaceae</taxon>
        <taxon>Malvoideae</taxon>
        <taxon>Gossypium</taxon>
    </lineage>
</organism>
<sequence>MAGDNSTSVLIALVIFSLFIVQRVYVAGHHHQAEAAVAADAPRLNLQDLPKRELLEIDYWDFSCFRKRSI</sequence>
<dbReference type="Proteomes" id="UP000593577">
    <property type="component" value="Unassembled WGS sequence"/>
</dbReference>
<evidence type="ECO:0000313" key="2">
    <source>
        <dbReference type="EMBL" id="MBA0695691.1"/>
    </source>
</evidence>
<feature type="chain" id="PRO_5029549075" evidence="1">
    <location>
        <begin position="27"/>
        <end position="70"/>
    </location>
</feature>
<protein>
    <submittedName>
        <fullName evidence="2">Uncharacterized protein</fullName>
    </submittedName>
</protein>
<reference evidence="2 3" key="1">
    <citation type="journal article" date="2019" name="Genome Biol. Evol.">
        <title>Insights into the evolution of the New World diploid cottons (Gossypium, subgenus Houzingenia) based on genome sequencing.</title>
        <authorList>
            <person name="Grover C.E."/>
            <person name="Arick M.A. 2nd"/>
            <person name="Thrash A."/>
            <person name="Conover J.L."/>
            <person name="Sanders W.S."/>
            <person name="Peterson D.G."/>
            <person name="Frelichowski J.E."/>
            <person name="Scheffler J.A."/>
            <person name="Scheffler B.E."/>
            <person name="Wendel J.F."/>
        </authorList>
    </citation>
    <scope>NUCLEOTIDE SEQUENCE [LARGE SCALE GENOMIC DNA]</scope>
    <source>
        <strain evidence="2">185</strain>
        <tissue evidence="2">Leaf</tissue>
    </source>
</reference>